<dbReference type="AlphaFoldDB" id="A0A9Q1F788"/>
<dbReference type="EMBL" id="JAINUF010000008">
    <property type="protein sequence ID" value="KAJ8352441.1"/>
    <property type="molecule type" value="Genomic_DNA"/>
</dbReference>
<feature type="region of interest" description="Disordered" evidence="1">
    <location>
        <begin position="1"/>
        <end position="27"/>
    </location>
</feature>
<evidence type="ECO:0000313" key="3">
    <source>
        <dbReference type="Proteomes" id="UP001152622"/>
    </source>
</evidence>
<accession>A0A9Q1F788</accession>
<evidence type="ECO:0000313" key="2">
    <source>
        <dbReference type="EMBL" id="KAJ8352441.1"/>
    </source>
</evidence>
<reference evidence="2" key="1">
    <citation type="journal article" date="2023" name="Science">
        <title>Genome structures resolve the early diversification of teleost fishes.</title>
        <authorList>
            <person name="Parey E."/>
            <person name="Louis A."/>
            <person name="Montfort J."/>
            <person name="Bouchez O."/>
            <person name="Roques C."/>
            <person name="Iampietro C."/>
            <person name="Lluch J."/>
            <person name="Castinel A."/>
            <person name="Donnadieu C."/>
            <person name="Desvignes T."/>
            <person name="Floi Bucao C."/>
            <person name="Jouanno E."/>
            <person name="Wen M."/>
            <person name="Mejri S."/>
            <person name="Dirks R."/>
            <person name="Jansen H."/>
            <person name="Henkel C."/>
            <person name="Chen W.J."/>
            <person name="Zahm M."/>
            <person name="Cabau C."/>
            <person name="Klopp C."/>
            <person name="Thompson A.W."/>
            <person name="Robinson-Rechavi M."/>
            <person name="Braasch I."/>
            <person name="Lecointre G."/>
            <person name="Bobe J."/>
            <person name="Postlethwait J.H."/>
            <person name="Berthelot C."/>
            <person name="Roest Crollius H."/>
            <person name="Guiguen Y."/>
        </authorList>
    </citation>
    <scope>NUCLEOTIDE SEQUENCE</scope>
    <source>
        <strain evidence="2">WJC10195</strain>
    </source>
</reference>
<evidence type="ECO:0000256" key="1">
    <source>
        <dbReference type="SAM" id="MobiDB-lite"/>
    </source>
</evidence>
<gene>
    <name evidence="2" type="ORF">SKAU_G00239170</name>
</gene>
<keyword evidence="3" id="KW-1185">Reference proteome</keyword>
<organism evidence="2 3">
    <name type="scientific">Synaphobranchus kaupii</name>
    <name type="common">Kaup's arrowtooth eel</name>
    <dbReference type="NCBI Taxonomy" id="118154"/>
    <lineage>
        <taxon>Eukaryota</taxon>
        <taxon>Metazoa</taxon>
        <taxon>Chordata</taxon>
        <taxon>Craniata</taxon>
        <taxon>Vertebrata</taxon>
        <taxon>Euteleostomi</taxon>
        <taxon>Actinopterygii</taxon>
        <taxon>Neopterygii</taxon>
        <taxon>Teleostei</taxon>
        <taxon>Anguilliformes</taxon>
        <taxon>Synaphobranchidae</taxon>
        <taxon>Synaphobranchus</taxon>
    </lineage>
</organism>
<feature type="compositionally biased region" description="Polar residues" evidence="1">
    <location>
        <begin position="185"/>
        <end position="200"/>
    </location>
</feature>
<comment type="caution">
    <text evidence="2">The sequence shown here is derived from an EMBL/GenBank/DDBJ whole genome shotgun (WGS) entry which is preliminary data.</text>
</comment>
<name>A0A9Q1F788_SYNKA</name>
<feature type="region of interest" description="Disordered" evidence="1">
    <location>
        <begin position="173"/>
        <end position="205"/>
    </location>
</feature>
<protein>
    <submittedName>
        <fullName evidence="2">Uncharacterized protein</fullName>
    </submittedName>
</protein>
<proteinExistence type="predicted"/>
<sequence length="217" mass="23543">MRSRHSANSAPDWAESRADHVRPAPPDWSRATSVIRTRIRVIMRIWSASGPALGQMLKKKLRIRASSNLFWATVLMEAEPDLFHESGPTVAVNPAGSSPVWSPGTVGLTVTYPLLLLTTPTIPLPSSQPLSVMETNNMSPEKEAAPNTASPLSHNAPMRSPKRVAFLENINSVHNNGTADRPGKQNATSSPQPRANTSAPSRRPEKAACSLFLLLKM</sequence>
<dbReference type="Proteomes" id="UP001152622">
    <property type="component" value="Chromosome 8"/>
</dbReference>
<feature type="region of interest" description="Disordered" evidence="1">
    <location>
        <begin position="126"/>
        <end position="157"/>
    </location>
</feature>